<comment type="caution">
    <text evidence="2">The sequence shown here is derived from an EMBL/GenBank/DDBJ whole genome shotgun (WGS) entry which is preliminary data.</text>
</comment>
<keyword evidence="3" id="KW-1185">Reference proteome</keyword>
<proteinExistence type="predicted"/>
<evidence type="ECO:0000313" key="2">
    <source>
        <dbReference type="EMBL" id="KAJ7303139.1"/>
    </source>
</evidence>
<dbReference type="Proteomes" id="UP001218218">
    <property type="component" value="Unassembled WGS sequence"/>
</dbReference>
<gene>
    <name evidence="2" type="ORF">DFH08DRAFT_1089465</name>
</gene>
<evidence type="ECO:0000256" key="1">
    <source>
        <dbReference type="SAM" id="MobiDB-lite"/>
    </source>
</evidence>
<sequence length="110" mass="12182">MNEQKDTVNAISKDSPIIKVTTYSGQEWDLRRIGPDNGLIKLELPEALDETKSSIDSVSDGDDSKERKAAQDGKNLAERVGQTSSKVNPALKNAHAIEYRLEEKRDKPTS</sequence>
<accession>A0AAD7E9N3</accession>
<organism evidence="2 3">
    <name type="scientific">Mycena albidolilacea</name>
    <dbReference type="NCBI Taxonomy" id="1033008"/>
    <lineage>
        <taxon>Eukaryota</taxon>
        <taxon>Fungi</taxon>
        <taxon>Dikarya</taxon>
        <taxon>Basidiomycota</taxon>
        <taxon>Agaricomycotina</taxon>
        <taxon>Agaricomycetes</taxon>
        <taxon>Agaricomycetidae</taxon>
        <taxon>Agaricales</taxon>
        <taxon>Marasmiineae</taxon>
        <taxon>Mycenaceae</taxon>
        <taxon>Mycena</taxon>
    </lineage>
</organism>
<protein>
    <submittedName>
        <fullName evidence="2">Uncharacterized protein</fullName>
    </submittedName>
</protein>
<evidence type="ECO:0000313" key="3">
    <source>
        <dbReference type="Proteomes" id="UP001218218"/>
    </source>
</evidence>
<name>A0AAD7E9N3_9AGAR</name>
<reference evidence="2" key="1">
    <citation type="submission" date="2023-03" db="EMBL/GenBank/DDBJ databases">
        <title>Massive genome expansion in bonnet fungi (Mycena s.s.) driven by repeated elements and novel gene families across ecological guilds.</title>
        <authorList>
            <consortium name="Lawrence Berkeley National Laboratory"/>
            <person name="Harder C.B."/>
            <person name="Miyauchi S."/>
            <person name="Viragh M."/>
            <person name="Kuo A."/>
            <person name="Thoen E."/>
            <person name="Andreopoulos B."/>
            <person name="Lu D."/>
            <person name="Skrede I."/>
            <person name="Drula E."/>
            <person name="Henrissat B."/>
            <person name="Morin E."/>
            <person name="Kohler A."/>
            <person name="Barry K."/>
            <person name="LaButti K."/>
            <person name="Morin E."/>
            <person name="Salamov A."/>
            <person name="Lipzen A."/>
            <person name="Mereny Z."/>
            <person name="Hegedus B."/>
            <person name="Baldrian P."/>
            <person name="Stursova M."/>
            <person name="Weitz H."/>
            <person name="Taylor A."/>
            <person name="Grigoriev I.V."/>
            <person name="Nagy L.G."/>
            <person name="Martin F."/>
            <person name="Kauserud H."/>
        </authorList>
    </citation>
    <scope>NUCLEOTIDE SEQUENCE</scope>
    <source>
        <strain evidence="2">CBHHK002</strain>
    </source>
</reference>
<dbReference type="EMBL" id="JARIHO010000107">
    <property type="protein sequence ID" value="KAJ7303139.1"/>
    <property type="molecule type" value="Genomic_DNA"/>
</dbReference>
<dbReference type="AlphaFoldDB" id="A0AAD7E9N3"/>
<feature type="compositionally biased region" description="Basic and acidic residues" evidence="1">
    <location>
        <begin position="62"/>
        <end position="77"/>
    </location>
</feature>
<feature type="region of interest" description="Disordered" evidence="1">
    <location>
        <begin position="50"/>
        <end position="92"/>
    </location>
</feature>